<evidence type="ECO:0000256" key="1">
    <source>
        <dbReference type="SAM" id="Phobius"/>
    </source>
</evidence>
<sequence>MAGVAAVSALAGGILLARPARSMQAVYLKRIAGTMALSFALILAIFAWGLERIQG</sequence>
<protein>
    <recommendedName>
        <fullName evidence="4">GDT1 family protein</fullName>
    </recommendedName>
</protein>
<keyword evidence="3" id="KW-1185">Reference proteome</keyword>
<keyword evidence="1" id="KW-1133">Transmembrane helix</keyword>
<name>A0ABR6NBN6_9SPHN</name>
<keyword evidence="1" id="KW-0472">Membrane</keyword>
<feature type="transmembrane region" description="Helical" evidence="1">
    <location>
        <begin position="32"/>
        <end position="50"/>
    </location>
</feature>
<comment type="caution">
    <text evidence="2">The sequence shown here is derived from an EMBL/GenBank/DDBJ whole genome shotgun (WGS) entry which is preliminary data.</text>
</comment>
<dbReference type="RefSeq" id="WP_014074798.1">
    <property type="nucleotide sequence ID" value="NZ_JACHKA010000001.1"/>
</dbReference>
<evidence type="ECO:0008006" key="4">
    <source>
        <dbReference type="Google" id="ProtNLM"/>
    </source>
</evidence>
<proteinExistence type="predicted"/>
<evidence type="ECO:0000313" key="3">
    <source>
        <dbReference type="Proteomes" id="UP001138540"/>
    </source>
</evidence>
<keyword evidence="1" id="KW-0812">Transmembrane</keyword>
<organism evidence="2 3">
    <name type="scientific">Sphingobium lignivorans</name>
    <dbReference type="NCBI Taxonomy" id="2735886"/>
    <lineage>
        <taxon>Bacteria</taxon>
        <taxon>Pseudomonadati</taxon>
        <taxon>Pseudomonadota</taxon>
        <taxon>Alphaproteobacteria</taxon>
        <taxon>Sphingomonadales</taxon>
        <taxon>Sphingomonadaceae</taxon>
        <taxon>Sphingobium</taxon>
    </lineage>
</organism>
<dbReference type="EMBL" id="JACHKA010000001">
    <property type="protein sequence ID" value="MBB5984471.1"/>
    <property type="molecule type" value="Genomic_DNA"/>
</dbReference>
<gene>
    <name evidence="2" type="ORF">HNP60_000445</name>
</gene>
<accession>A0ABR6NBN6</accession>
<reference evidence="2 3" key="1">
    <citation type="submission" date="2020-08" db="EMBL/GenBank/DDBJ databases">
        <title>Exploring microbial biodiversity for novel pathways involved in the catabolism of aromatic compounds derived from lignin.</title>
        <authorList>
            <person name="Elkins J."/>
        </authorList>
    </citation>
    <scope>NUCLEOTIDE SEQUENCE [LARGE SCALE GENOMIC DNA]</scope>
    <source>
        <strain evidence="2 3">B1D3A</strain>
    </source>
</reference>
<evidence type="ECO:0000313" key="2">
    <source>
        <dbReference type="EMBL" id="MBB5984471.1"/>
    </source>
</evidence>
<dbReference type="Proteomes" id="UP001138540">
    <property type="component" value="Unassembled WGS sequence"/>
</dbReference>